<evidence type="ECO:0000313" key="4">
    <source>
        <dbReference type="Proteomes" id="UP001164929"/>
    </source>
</evidence>
<dbReference type="AlphaFoldDB" id="A0AAD6RLR5"/>
<dbReference type="InterPro" id="IPR007112">
    <property type="entry name" value="Expansin/allergen_DPBB_dom"/>
</dbReference>
<feature type="signal peptide" evidence="1">
    <location>
        <begin position="1"/>
        <end position="27"/>
    </location>
</feature>
<dbReference type="PROSITE" id="PS50842">
    <property type="entry name" value="EXPANSIN_EG45"/>
    <property type="match status" value="1"/>
</dbReference>
<gene>
    <name evidence="3" type="ORF">NC653_001681</name>
</gene>
<evidence type="ECO:0000313" key="3">
    <source>
        <dbReference type="EMBL" id="KAJ7011325.1"/>
    </source>
</evidence>
<evidence type="ECO:0000256" key="1">
    <source>
        <dbReference type="SAM" id="SignalP"/>
    </source>
</evidence>
<dbReference type="SUPFAM" id="SSF50685">
    <property type="entry name" value="Barwin-like endoglucanases"/>
    <property type="match status" value="1"/>
</dbReference>
<evidence type="ECO:0000259" key="2">
    <source>
        <dbReference type="PROSITE" id="PS50842"/>
    </source>
</evidence>
<keyword evidence="4" id="KW-1185">Reference proteome</keyword>
<sequence>MGFALKYGYSILCVVAVVALLPARSYSQDYTCSRATYFGSPDCLGTPTGACGFGGYGGTVNDANVAGVSRLFKNGSGCGGCYQVREFKALNYQN</sequence>
<comment type="caution">
    <text evidence="3">The sequence shown here is derived from an EMBL/GenBank/DDBJ whole genome shotgun (WGS) entry which is preliminary data.</text>
</comment>
<dbReference type="Proteomes" id="UP001164929">
    <property type="component" value="Chromosome 1"/>
</dbReference>
<protein>
    <submittedName>
        <fullName evidence="3">Expansin-like B1</fullName>
    </submittedName>
</protein>
<keyword evidence="1" id="KW-0732">Signal</keyword>
<accession>A0AAD6RLR5</accession>
<feature type="chain" id="PRO_5042283731" evidence="1">
    <location>
        <begin position="28"/>
        <end position="94"/>
    </location>
</feature>
<name>A0AAD6RLR5_9ROSI</name>
<dbReference type="Gene3D" id="2.40.40.10">
    <property type="entry name" value="RlpA-like domain"/>
    <property type="match status" value="1"/>
</dbReference>
<feature type="domain" description="Expansin-like EG45" evidence="2">
    <location>
        <begin position="48"/>
        <end position="85"/>
    </location>
</feature>
<dbReference type="EMBL" id="JAQIZT010000001">
    <property type="protein sequence ID" value="KAJ7011325.1"/>
    <property type="molecule type" value="Genomic_DNA"/>
</dbReference>
<organism evidence="3 4">
    <name type="scientific">Populus alba x Populus x berolinensis</name>
    <dbReference type="NCBI Taxonomy" id="444605"/>
    <lineage>
        <taxon>Eukaryota</taxon>
        <taxon>Viridiplantae</taxon>
        <taxon>Streptophyta</taxon>
        <taxon>Embryophyta</taxon>
        <taxon>Tracheophyta</taxon>
        <taxon>Spermatophyta</taxon>
        <taxon>Magnoliopsida</taxon>
        <taxon>eudicotyledons</taxon>
        <taxon>Gunneridae</taxon>
        <taxon>Pentapetalae</taxon>
        <taxon>rosids</taxon>
        <taxon>fabids</taxon>
        <taxon>Malpighiales</taxon>
        <taxon>Salicaceae</taxon>
        <taxon>Saliceae</taxon>
        <taxon>Populus</taxon>
    </lineage>
</organism>
<proteinExistence type="predicted"/>
<reference evidence="3 4" key="1">
    <citation type="journal article" date="2023" name="Mol. Ecol. Resour.">
        <title>Chromosome-level genome assembly of a triploid poplar Populus alba 'Berolinensis'.</title>
        <authorList>
            <person name="Chen S."/>
            <person name="Yu Y."/>
            <person name="Wang X."/>
            <person name="Wang S."/>
            <person name="Zhang T."/>
            <person name="Zhou Y."/>
            <person name="He R."/>
            <person name="Meng N."/>
            <person name="Wang Y."/>
            <person name="Liu W."/>
            <person name="Liu Z."/>
            <person name="Liu J."/>
            <person name="Guo Q."/>
            <person name="Huang H."/>
            <person name="Sederoff R.R."/>
            <person name="Wang G."/>
            <person name="Qu G."/>
            <person name="Chen S."/>
        </authorList>
    </citation>
    <scope>NUCLEOTIDE SEQUENCE [LARGE SCALE GENOMIC DNA]</scope>
    <source>
        <strain evidence="3">SC-2020</strain>
    </source>
</reference>
<dbReference type="InterPro" id="IPR036908">
    <property type="entry name" value="RlpA-like_sf"/>
</dbReference>